<dbReference type="SUPFAM" id="SSF53163">
    <property type="entry name" value="HybD-like"/>
    <property type="match status" value="1"/>
</dbReference>
<organism evidence="5 6">
    <name type="scientific">Anaerosolibacter carboniphilus</name>
    <dbReference type="NCBI Taxonomy" id="1417629"/>
    <lineage>
        <taxon>Bacteria</taxon>
        <taxon>Bacillati</taxon>
        <taxon>Bacillota</taxon>
        <taxon>Clostridia</taxon>
        <taxon>Peptostreptococcales</taxon>
        <taxon>Thermotaleaceae</taxon>
        <taxon>Anaerosolibacter</taxon>
    </lineage>
</organism>
<dbReference type="EC" id="3.4.23.-" evidence="5"/>
<gene>
    <name evidence="5" type="ORF">HNQ80_004786</name>
</gene>
<accession>A0A841L693</accession>
<comment type="caution">
    <text evidence="5">The sequence shown here is derived from an EMBL/GenBank/DDBJ whole genome shotgun (WGS) entry which is preliminary data.</text>
</comment>
<dbReference type="AlphaFoldDB" id="A0A841L693"/>
<evidence type="ECO:0000313" key="5">
    <source>
        <dbReference type="EMBL" id="MBB6218612.1"/>
    </source>
</evidence>
<dbReference type="CDD" id="cd00518">
    <property type="entry name" value="H2MP"/>
    <property type="match status" value="1"/>
</dbReference>
<keyword evidence="6" id="KW-1185">Reference proteome</keyword>
<evidence type="ECO:0000256" key="3">
    <source>
        <dbReference type="ARBA" id="ARBA00022750"/>
    </source>
</evidence>
<evidence type="ECO:0000256" key="2">
    <source>
        <dbReference type="ARBA" id="ARBA00022670"/>
    </source>
</evidence>
<sequence>MRRKLIAIGNRMMKDDGVAIHIAQHLKDYLYVQDIQLIIGETDVDYCIGQIDDGDDLIILDAAYGEGTPGSIHVHPLENMNLSDKLCFTQHQPSLVEGLRIYKKSVKGVFIGIEVAEISFGLELSQTIDVLLQHICENVKKCIETYVRGKNDA</sequence>
<dbReference type="Pfam" id="PF01750">
    <property type="entry name" value="HycI"/>
    <property type="match status" value="1"/>
</dbReference>
<dbReference type="PANTHER" id="PTHR30302">
    <property type="entry name" value="HYDROGENASE 1 MATURATION PROTEASE"/>
    <property type="match status" value="1"/>
</dbReference>
<dbReference type="Proteomes" id="UP000579281">
    <property type="component" value="Unassembled WGS sequence"/>
</dbReference>
<dbReference type="GO" id="GO:0004190">
    <property type="term" value="F:aspartic-type endopeptidase activity"/>
    <property type="evidence" value="ECO:0007669"/>
    <property type="project" value="UniProtKB-KW"/>
</dbReference>
<dbReference type="Gene3D" id="3.40.50.1450">
    <property type="entry name" value="HybD-like"/>
    <property type="match status" value="1"/>
</dbReference>
<dbReference type="GO" id="GO:0016485">
    <property type="term" value="P:protein processing"/>
    <property type="evidence" value="ECO:0007669"/>
    <property type="project" value="TreeGrafter"/>
</dbReference>
<evidence type="ECO:0000313" key="6">
    <source>
        <dbReference type="Proteomes" id="UP000579281"/>
    </source>
</evidence>
<dbReference type="EMBL" id="JACHEN010000043">
    <property type="protein sequence ID" value="MBB6218612.1"/>
    <property type="molecule type" value="Genomic_DNA"/>
</dbReference>
<keyword evidence="3" id="KW-0064">Aspartyl protease</keyword>
<dbReference type="RefSeq" id="WP_184313238.1">
    <property type="nucleotide sequence ID" value="NZ_JACHEN010000043.1"/>
</dbReference>
<dbReference type="InterPro" id="IPR023430">
    <property type="entry name" value="Pept_HybD-like_dom_sf"/>
</dbReference>
<comment type="similarity">
    <text evidence="1">Belongs to the peptidase A31 family.</text>
</comment>
<protein>
    <submittedName>
        <fullName evidence="5">Hydrogenase maturation protease</fullName>
        <ecNumber evidence="5">3.4.23.-</ecNumber>
    </submittedName>
</protein>
<reference evidence="5 6" key="1">
    <citation type="submission" date="2020-08" db="EMBL/GenBank/DDBJ databases">
        <title>Genomic Encyclopedia of Type Strains, Phase IV (KMG-IV): sequencing the most valuable type-strain genomes for metagenomic binning, comparative biology and taxonomic classification.</title>
        <authorList>
            <person name="Goeker M."/>
        </authorList>
    </citation>
    <scope>NUCLEOTIDE SEQUENCE [LARGE SCALE GENOMIC DNA]</scope>
    <source>
        <strain evidence="5 6">DSM 103526</strain>
    </source>
</reference>
<proteinExistence type="inferred from homology"/>
<dbReference type="NCBIfam" id="TIGR00072">
    <property type="entry name" value="hydrog_prot"/>
    <property type="match status" value="1"/>
</dbReference>
<dbReference type="GO" id="GO:0008047">
    <property type="term" value="F:enzyme activator activity"/>
    <property type="evidence" value="ECO:0007669"/>
    <property type="project" value="InterPro"/>
</dbReference>
<keyword evidence="2 5" id="KW-0645">Protease</keyword>
<dbReference type="InterPro" id="IPR000671">
    <property type="entry name" value="Peptidase_A31"/>
</dbReference>
<name>A0A841L693_9FIRM</name>
<evidence type="ECO:0000256" key="4">
    <source>
        <dbReference type="ARBA" id="ARBA00022801"/>
    </source>
</evidence>
<dbReference type="PANTHER" id="PTHR30302:SF1">
    <property type="entry name" value="HYDROGENASE 2 MATURATION PROTEASE"/>
    <property type="match status" value="1"/>
</dbReference>
<keyword evidence="4 5" id="KW-0378">Hydrolase</keyword>
<evidence type="ECO:0000256" key="1">
    <source>
        <dbReference type="ARBA" id="ARBA00006814"/>
    </source>
</evidence>